<proteinExistence type="inferred from homology"/>
<dbReference type="AlphaFoldDB" id="A0A2H0DYJ6"/>
<dbReference type="PROSITE" id="PS00170">
    <property type="entry name" value="CSA_PPIASE_1"/>
    <property type="match status" value="1"/>
</dbReference>
<dbReference type="InterPro" id="IPR029000">
    <property type="entry name" value="Cyclophilin-like_dom_sf"/>
</dbReference>
<evidence type="ECO:0000256" key="2">
    <source>
        <dbReference type="ARBA" id="ARBA00007365"/>
    </source>
</evidence>
<dbReference type="EC" id="5.2.1.8" evidence="5"/>
<comment type="similarity">
    <text evidence="2 5">Belongs to the cyclophilin-type PPIase family.</text>
</comment>
<organism evidence="7 8">
    <name type="scientific">Candidatus Campbellbacteria bacterium CG22_combo_CG10-13_8_21_14_all_36_13</name>
    <dbReference type="NCBI Taxonomy" id="1974529"/>
    <lineage>
        <taxon>Bacteria</taxon>
        <taxon>Candidatus Campbelliibacteriota</taxon>
    </lineage>
</organism>
<keyword evidence="3 5" id="KW-0697">Rotamase</keyword>
<evidence type="ECO:0000313" key="8">
    <source>
        <dbReference type="Proteomes" id="UP000231143"/>
    </source>
</evidence>
<dbReference type="InterPro" id="IPR002130">
    <property type="entry name" value="Cyclophilin-type_PPIase_dom"/>
</dbReference>
<evidence type="ECO:0000313" key="7">
    <source>
        <dbReference type="EMBL" id="PIP87051.1"/>
    </source>
</evidence>
<sequence length="156" mass="16989">MILHTNFGDITVELSRDKTPNTAENFEELAKAGFYNGTRFHRVIKNFMIQGGDPQSKDVALKAMWGTGGPGYQFADEIAPDNNNLRGTISMANAGPNTNGSQFFINTVDNIGLNPKHTVFGKVTAGMDVVDKIESVQTGERDVPVTDVIIESVEIK</sequence>
<evidence type="ECO:0000256" key="1">
    <source>
        <dbReference type="ARBA" id="ARBA00002388"/>
    </source>
</evidence>
<dbReference type="PANTHER" id="PTHR45625">
    <property type="entry name" value="PEPTIDYL-PROLYL CIS-TRANS ISOMERASE-RELATED"/>
    <property type="match status" value="1"/>
</dbReference>
<evidence type="ECO:0000256" key="4">
    <source>
        <dbReference type="ARBA" id="ARBA00023235"/>
    </source>
</evidence>
<dbReference type="SUPFAM" id="SSF50891">
    <property type="entry name" value="Cyclophilin-like"/>
    <property type="match status" value="1"/>
</dbReference>
<dbReference type="PIRSF" id="PIRSF001467">
    <property type="entry name" value="Peptidylpro_ismrse"/>
    <property type="match status" value="1"/>
</dbReference>
<dbReference type="Pfam" id="PF00160">
    <property type="entry name" value="Pro_isomerase"/>
    <property type="match status" value="1"/>
</dbReference>
<evidence type="ECO:0000256" key="3">
    <source>
        <dbReference type="ARBA" id="ARBA00023110"/>
    </source>
</evidence>
<reference evidence="7 8" key="1">
    <citation type="submission" date="2017-09" db="EMBL/GenBank/DDBJ databases">
        <title>Depth-based differentiation of microbial function through sediment-hosted aquifers and enrichment of novel symbionts in the deep terrestrial subsurface.</title>
        <authorList>
            <person name="Probst A.J."/>
            <person name="Ladd B."/>
            <person name="Jarett J.K."/>
            <person name="Geller-Mcgrath D.E."/>
            <person name="Sieber C.M."/>
            <person name="Emerson J.B."/>
            <person name="Anantharaman K."/>
            <person name="Thomas B.C."/>
            <person name="Malmstrom R."/>
            <person name="Stieglmeier M."/>
            <person name="Klingl A."/>
            <person name="Woyke T."/>
            <person name="Ryan C.M."/>
            <person name="Banfield J.F."/>
        </authorList>
    </citation>
    <scope>NUCLEOTIDE SEQUENCE [LARGE SCALE GENOMIC DNA]</scope>
    <source>
        <strain evidence="7">CG22_combo_CG10-13_8_21_14_all_36_13</strain>
    </source>
</reference>
<dbReference type="Proteomes" id="UP000231143">
    <property type="component" value="Unassembled WGS sequence"/>
</dbReference>
<dbReference type="PRINTS" id="PR00153">
    <property type="entry name" value="CSAPPISMRASE"/>
</dbReference>
<evidence type="ECO:0000256" key="5">
    <source>
        <dbReference type="RuleBase" id="RU363019"/>
    </source>
</evidence>
<dbReference type="PROSITE" id="PS50072">
    <property type="entry name" value="CSA_PPIASE_2"/>
    <property type="match status" value="1"/>
</dbReference>
<protein>
    <recommendedName>
        <fullName evidence="5">Peptidyl-prolyl cis-trans isomerase</fullName>
        <shortName evidence="5">PPIase</shortName>
        <ecNumber evidence="5">5.2.1.8</ecNumber>
    </recommendedName>
</protein>
<name>A0A2H0DYJ6_9BACT</name>
<comment type="caution">
    <text evidence="7">The sequence shown here is derived from an EMBL/GenBank/DDBJ whole genome shotgun (WGS) entry which is preliminary data.</text>
</comment>
<dbReference type="CDD" id="cd00317">
    <property type="entry name" value="cyclophilin"/>
    <property type="match status" value="1"/>
</dbReference>
<keyword evidence="4 5" id="KW-0413">Isomerase</keyword>
<dbReference type="InterPro" id="IPR024936">
    <property type="entry name" value="Cyclophilin-type_PPIase"/>
</dbReference>
<gene>
    <name evidence="7" type="ORF">COW81_02360</name>
</gene>
<dbReference type="InterPro" id="IPR044666">
    <property type="entry name" value="Cyclophilin_A-like"/>
</dbReference>
<evidence type="ECO:0000259" key="6">
    <source>
        <dbReference type="PROSITE" id="PS50072"/>
    </source>
</evidence>
<dbReference type="Gene3D" id="2.40.100.10">
    <property type="entry name" value="Cyclophilin-like"/>
    <property type="match status" value="1"/>
</dbReference>
<accession>A0A2H0DYJ6</accession>
<dbReference type="InterPro" id="IPR020892">
    <property type="entry name" value="Cyclophilin-type_PPIase_CS"/>
</dbReference>
<dbReference type="GO" id="GO:0006457">
    <property type="term" value="P:protein folding"/>
    <property type="evidence" value="ECO:0007669"/>
    <property type="project" value="InterPro"/>
</dbReference>
<dbReference type="PANTHER" id="PTHR45625:SF4">
    <property type="entry name" value="PEPTIDYLPROLYL ISOMERASE DOMAIN AND WD REPEAT-CONTAINING PROTEIN 1"/>
    <property type="match status" value="1"/>
</dbReference>
<comment type="catalytic activity">
    <reaction evidence="5">
        <text>[protein]-peptidylproline (omega=180) = [protein]-peptidylproline (omega=0)</text>
        <dbReference type="Rhea" id="RHEA:16237"/>
        <dbReference type="Rhea" id="RHEA-COMP:10747"/>
        <dbReference type="Rhea" id="RHEA-COMP:10748"/>
        <dbReference type="ChEBI" id="CHEBI:83833"/>
        <dbReference type="ChEBI" id="CHEBI:83834"/>
        <dbReference type="EC" id="5.2.1.8"/>
    </reaction>
</comment>
<dbReference type="EMBL" id="PCTT01000030">
    <property type="protein sequence ID" value="PIP87051.1"/>
    <property type="molecule type" value="Genomic_DNA"/>
</dbReference>
<dbReference type="GO" id="GO:0003755">
    <property type="term" value="F:peptidyl-prolyl cis-trans isomerase activity"/>
    <property type="evidence" value="ECO:0007669"/>
    <property type="project" value="UniProtKB-UniRule"/>
</dbReference>
<comment type="function">
    <text evidence="1 5">PPIases accelerate the folding of proteins. It catalyzes the cis-trans isomerization of proline imidic peptide bonds in oligopeptides.</text>
</comment>
<feature type="domain" description="PPIase cyclophilin-type" evidence="6">
    <location>
        <begin position="1"/>
        <end position="155"/>
    </location>
</feature>